<keyword evidence="2" id="KW-1185">Reference proteome</keyword>
<dbReference type="RefSeq" id="WP_307283407.1">
    <property type="nucleotide sequence ID" value="NZ_JAUSVX010000021.1"/>
</dbReference>
<reference evidence="1 2" key="1">
    <citation type="submission" date="2023-07" db="EMBL/GenBank/DDBJ databases">
        <title>Genomic Encyclopedia of Type Strains, Phase IV (KMG-IV): sequencing the most valuable type-strain genomes for metagenomic binning, comparative biology and taxonomic classification.</title>
        <authorList>
            <person name="Goeker M."/>
        </authorList>
    </citation>
    <scope>NUCLEOTIDE SEQUENCE [LARGE SCALE GENOMIC DNA]</scope>
    <source>
        <strain evidence="1 2">DSM 19619</strain>
    </source>
</reference>
<comment type="caution">
    <text evidence="1">The sequence shown here is derived from an EMBL/GenBank/DDBJ whole genome shotgun (WGS) entry which is preliminary data.</text>
</comment>
<evidence type="ECO:0000313" key="2">
    <source>
        <dbReference type="Proteomes" id="UP001242480"/>
    </source>
</evidence>
<name>A0ABU0JLS3_9HYPH</name>
<proteinExistence type="predicted"/>
<evidence type="ECO:0008006" key="3">
    <source>
        <dbReference type="Google" id="ProtNLM"/>
    </source>
</evidence>
<evidence type="ECO:0000313" key="1">
    <source>
        <dbReference type="EMBL" id="MDQ0474194.1"/>
    </source>
</evidence>
<dbReference type="EMBL" id="JAUSVX010000021">
    <property type="protein sequence ID" value="MDQ0474194.1"/>
    <property type="molecule type" value="Genomic_DNA"/>
</dbReference>
<protein>
    <recommendedName>
        <fullName evidence="3">DUF4397 domain-containing protein</fullName>
    </recommendedName>
</protein>
<sequence length="254" mass="26760">MRNELAAPIAGLGLVILASVWAAVASAGTVDASRLLHVADTAAKPAAENAASAAPTQLEAEEVSMSDLPMPANHAAYDSSAGPYRRDLYTSVPADVASVLAFYRRELDKRSWKEQPGAVVSAEAATIAFVSPKGPAMLKLAAQDGGTSVSLVALDRAEAEKDGLAPKQGQAKVEFSNASHGDAVFSVNEQTVKIAAWPRETARELRTIDLPPGKYKIVVEIVGSPAQSVETTVGADETWDLSVSLLRLQLEHIY</sequence>
<organism evidence="1 2">
    <name type="scientific">Labrys wisconsinensis</name>
    <dbReference type="NCBI Taxonomy" id="425677"/>
    <lineage>
        <taxon>Bacteria</taxon>
        <taxon>Pseudomonadati</taxon>
        <taxon>Pseudomonadota</taxon>
        <taxon>Alphaproteobacteria</taxon>
        <taxon>Hyphomicrobiales</taxon>
        <taxon>Xanthobacteraceae</taxon>
        <taxon>Labrys</taxon>
    </lineage>
</organism>
<gene>
    <name evidence="1" type="ORF">QO011_007234</name>
</gene>
<accession>A0ABU0JLS3</accession>
<dbReference type="Proteomes" id="UP001242480">
    <property type="component" value="Unassembled WGS sequence"/>
</dbReference>